<proteinExistence type="predicted"/>
<name>A0A8S5UFI5_9CAUD</name>
<accession>A0A8S5UFI5</accession>
<protein>
    <submittedName>
        <fullName evidence="1">Uncharacterized protein</fullName>
    </submittedName>
</protein>
<evidence type="ECO:0000313" key="1">
    <source>
        <dbReference type="EMBL" id="DAF93232.1"/>
    </source>
</evidence>
<organism evidence="1">
    <name type="scientific">Myoviridae sp. ctcyQ27</name>
    <dbReference type="NCBI Taxonomy" id="2825139"/>
    <lineage>
        <taxon>Viruses</taxon>
        <taxon>Duplodnaviria</taxon>
        <taxon>Heunggongvirae</taxon>
        <taxon>Uroviricota</taxon>
        <taxon>Caudoviricetes</taxon>
    </lineage>
</organism>
<sequence>MALDPKKRKQVENLIIKVMDRVDTSGTNTKYYKDLFSKLSDTQFMNWMKKEYPIRFQMRTGTTNPSMTDIIEALKIINVPLTEKIYTPALYRDKNGRAVASQECTVMYLHLKKVQQFITHKNKWSSSIANRDNKTGRLVGRDKGALTSDREFESLASWGLTNTMEEFAGSRGDDMQAKNYMYNQISSTGMFKLKDIPKSVDGASSKNLLNTYLLGAHITSNLIDKDNYTYYSLRKKKNLVTRS</sequence>
<dbReference type="EMBL" id="BK016080">
    <property type="protein sequence ID" value="DAF93232.1"/>
    <property type="molecule type" value="Genomic_DNA"/>
</dbReference>
<reference evidence="1" key="1">
    <citation type="journal article" date="2021" name="Proc. Natl. Acad. Sci. U.S.A.">
        <title>A Catalog of Tens of Thousands of Viruses from Human Metagenomes Reveals Hidden Associations with Chronic Diseases.</title>
        <authorList>
            <person name="Tisza M.J."/>
            <person name="Buck C.B."/>
        </authorList>
    </citation>
    <scope>NUCLEOTIDE SEQUENCE</scope>
    <source>
        <strain evidence="1">CtcyQ27</strain>
    </source>
</reference>